<protein>
    <submittedName>
        <fullName evidence="1">Uncharacterized protein</fullName>
    </submittedName>
</protein>
<dbReference type="Proteomes" id="UP001152885">
    <property type="component" value="Unassembled WGS sequence"/>
</dbReference>
<name>A0A9W4TRR2_9ASCO</name>
<proteinExistence type="predicted"/>
<evidence type="ECO:0000313" key="2">
    <source>
        <dbReference type="Proteomes" id="UP001152885"/>
    </source>
</evidence>
<dbReference type="AlphaFoldDB" id="A0A9W4TRR2"/>
<dbReference type="EMBL" id="CANTUO010000001">
    <property type="protein sequence ID" value="CAI5757043.1"/>
    <property type="molecule type" value="Genomic_DNA"/>
</dbReference>
<dbReference type="OrthoDB" id="4001493at2759"/>
<evidence type="ECO:0000313" key="1">
    <source>
        <dbReference type="EMBL" id="CAI5757043.1"/>
    </source>
</evidence>
<reference evidence="1" key="1">
    <citation type="submission" date="2022-12" db="EMBL/GenBank/DDBJ databases">
        <authorList>
            <person name="Brejova B."/>
        </authorList>
    </citation>
    <scope>NUCLEOTIDE SEQUENCE</scope>
</reference>
<gene>
    <name evidence="1" type="ORF">CANVERA_P1560</name>
</gene>
<organism evidence="1 2">
    <name type="scientific">Candida verbasci</name>
    <dbReference type="NCBI Taxonomy" id="1227364"/>
    <lineage>
        <taxon>Eukaryota</taxon>
        <taxon>Fungi</taxon>
        <taxon>Dikarya</taxon>
        <taxon>Ascomycota</taxon>
        <taxon>Saccharomycotina</taxon>
        <taxon>Pichiomycetes</taxon>
        <taxon>Debaryomycetaceae</taxon>
        <taxon>Candida/Lodderomyces clade</taxon>
        <taxon>Candida</taxon>
    </lineage>
</organism>
<sequence>MQIFLFITSVIAIKILPYYKEFESPLNLTELPHVVNSYNEILQTDISKESVIFVESTNTTIVKESNKFNEISYKDSMILVEEIRKPLGKCVTNHSDNIATYKQGWTIEIDFGVSFRLDAGNILAEFGPSFKTNYVVGKGISGNVLCDVPPGQTLQFVIMYQYYEISGVRQREVKIKRRLKFLRWRTIDRFFQVNSKSVQIACITNPEILDC</sequence>
<comment type="caution">
    <text evidence="1">The sequence shown here is derived from an EMBL/GenBank/DDBJ whole genome shotgun (WGS) entry which is preliminary data.</text>
</comment>
<accession>A0A9W4TRR2</accession>
<keyword evidence="2" id="KW-1185">Reference proteome</keyword>